<keyword evidence="4" id="KW-0007">Acetylation</keyword>
<evidence type="ECO:0000256" key="4">
    <source>
        <dbReference type="ARBA" id="ARBA00022990"/>
    </source>
</evidence>
<organism evidence="9 10">
    <name type="scientific">Neolamprologus brichardi</name>
    <name type="common">Fairy cichlid</name>
    <name type="synonym">Lamprologus brichardi</name>
    <dbReference type="NCBI Taxonomy" id="32507"/>
    <lineage>
        <taxon>Eukaryota</taxon>
        <taxon>Metazoa</taxon>
        <taxon>Chordata</taxon>
        <taxon>Craniata</taxon>
        <taxon>Vertebrata</taxon>
        <taxon>Euteleostomi</taxon>
        <taxon>Actinopterygii</taxon>
        <taxon>Neopterygii</taxon>
        <taxon>Teleostei</taxon>
        <taxon>Neoteleostei</taxon>
        <taxon>Acanthomorphata</taxon>
        <taxon>Ovalentaria</taxon>
        <taxon>Cichlomorphae</taxon>
        <taxon>Cichliformes</taxon>
        <taxon>Cichlidae</taxon>
        <taxon>African cichlids</taxon>
        <taxon>Pseudocrenilabrinae</taxon>
        <taxon>Lamprologini</taxon>
        <taxon>Neolamprologus</taxon>
    </lineage>
</organism>
<dbReference type="Bgee" id="ENSNBRG00000021090">
    <property type="expression patterns" value="Expressed in zone of skin and 5 other cell types or tissues"/>
</dbReference>
<keyword evidence="7" id="KW-0472">Membrane</keyword>
<dbReference type="STRING" id="32507.ENSNBRP00000027679"/>
<dbReference type="Gene3D" id="1.10.720.40">
    <property type="match status" value="2"/>
</dbReference>
<dbReference type="AlphaFoldDB" id="A0A3Q4N5W3"/>
<comment type="similarity">
    <text evidence="1">Belongs to the LEM family.</text>
</comment>
<keyword evidence="7" id="KW-1133">Transmembrane helix</keyword>
<feature type="transmembrane region" description="Helical" evidence="7">
    <location>
        <begin position="279"/>
        <end position="297"/>
    </location>
</feature>
<dbReference type="InterPro" id="IPR011015">
    <property type="entry name" value="LEM/LEM-like_dom_sf"/>
</dbReference>
<evidence type="ECO:0000256" key="5">
    <source>
        <dbReference type="ARBA" id="ARBA00023125"/>
    </source>
</evidence>
<dbReference type="SMART" id="SM01261">
    <property type="entry name" value="Thymopoietin"/>
    <property type="match status" value="1"/>
</dbReference>
<dbReference type="Proteomes" id="UP000261580">
    <property type="component" value="Unassembled WGS sequence"/>
</dbReference>
<keyword evidence="10" id="KW-1185">Reference proteome</keyword>
<dbReference type="InterPro" id="IPR051656">
    <property type="entry name" value="LEM_domain"/>
</dbReference>
<dbReference type="Pfam" id="PF03020">
    <property type="entry name" value="LEM"/>
    <property type="match status" value="1"/>
</dbReference>
<dbReference type="InterPro" id="IPR003887">
    <property type="entry name" value="LEM_dom"/>
</dbReference>
<evidence type="ECO:0000313" key="10">
    <source>
        <dbReference type="Proteomes" id="UP000261580"/>
    </source>
</evidence>
<dbReference type="Ensembl" id="ENSNBRT00000028402.1">
    <property type="protein sequence ID" value="ENSNBRP00000027679.1"/>
    <property type="gene ID" value="ENSNBRG00000021090.1"/>
</dbReference>
<accession>A0A3Q4N5W3</accession>
<keyword evidence="5" id="KW-0238">DNA-binding</keyword>
<dbReference type="Pfam" id="PF08198">
    <property type="entry name" value="Thymopoietin"/>
    <property type="match status" value="1"/>
</dbReference>
<dbReference type="GO" id="GO:0005635">
    <property type="term" value="C:nuclear envelope"/>
    <property type="evidence" value="ECO:0007669"/>
    <property type="project" value="UniProtKB-ARBA"/>
</dbReference>
<dbReference type="PANTHER" id="PTHR12019:SF21">
    <property type="entry name" value="THYMOPOIETIN A"/>
    <property type="match status" value="1"/>
</dbReference>
<reference evidence="9" key="2">
    <citation type="submission" date="2025-09" db="UniProtKB">
        <authorList>
            <consortium name="Ensembl"/>
        </authorList>
    </citation>
    <scope>IDENTIFICATION</scope>
</reference>
<dbReference type="CDD" id="cd12935">
    <property type="entry name" value="LEM_like"/>
    <property type="match status" value="1"/>
</dbReference>
<sequence length="331" mass="35681">MPEYLDDPSVLTKEKLKSELLAHNVELPSGNPTKDVYVQLYLTKLSGQSRRPAAAAADSFSSDEELPPPALPDTSRSSGRKATRKTDKVRPTELDVTALSDKSLRDELLERGLDVGPIVGECKPVIAAGGPEPVEEPEPAPVVERTVRSREKTVISTRSHSSQHAAVRRVFTALTENRPVTLAAEQRDVWCSVSVPGCCVSRAVATCRRPIRGAAGRPVTSSDLWSDGRLFSPKATKTSISSYTQSYSVNRVSSLPPKTTSSSLPPAGQTQAAQRSMSLWIKLFLLAIVATFLFLVYQAMETTSINPFQTSDMEVAAGTDVSTSKGASSHL</sequence>
<dbReference type="OMA" id="TPFRMEE"/>
<name>A0A3Q4N5W3_NEOBR</name>
<keyword evidence="2" id="KW-0488">Methylation</keyword>
<reference evidence="9" key="1">
    <citation type="submission" date="2025-08" db="UniProtKB">
        <authorList>
            <consortium name="Ensembl"/>
        </authorList>
    </citation>
    <scope>IDENTIFICATION</scope>
</reference>
<proteinExistence type="inferred from homology"/>
<feature type="region of interest" description="Disordered" evidence="6">
    <location>
        <begin position="47"/>
        <end position="93"/>
    </location>
</feature>
<dbReference type="PROSITE" id="PS50955">
    <property type="entry name" value="LEM_LIKE"/>
    <property type="match status" value="1"/>
</dbReference>
<keyword evidence="7" id="KW-0812">Transmembrane</keyword>
<keyword evidence="3" id="KW-0597">Phosphoprotein</keyword>
<dbReference type="GO" id="GO:0003677">
    <property type="term" value="F:DNA binding"/>
    <property type="evidence" value="ECO:0007669"/>
    <property type="project" value="UniProtKB-KW"/>
</dbReference>
<dbReference type="FunFam" id="1.10.720.40:FF:000001">
    <property type="entry name" value="LEM domain containing 2, isoform CRA_a"/>
    <property type="match status" value="1"/>
</dbReference>
<dbReference type="PANTHER" id="PTHR12019">
    <property type="entry name" value="LAMINA-ASSOCIATED POLYPEPTIDE THYMOPOIETIN"/>
    <property type="match status" value="1"/>
</dbReference>
<evidence type="ECO:0000256" key="7">
    <source>
        <dbReference type="SAM" id="Phobius"/>
    </source>
</evidence>
<dbReference type="GeneTree" id="ENSGT00940000154098"/>
<evidence type="ECO:0000256" key="1">
    <source>
        <dbReference type="ARBA" id="ARBA00007744"/>
    </source>
</evidence>
<dbReference type="SUPFAM" id="SSF63451">
    <property type="entry name" value="LEM domain"/>
    <property type="match status" value="2"/>
</dbReference>
<feature type="domain" description="LEM-like" evidence="8">
    <location>
        <begin position="5"/>
        <end position="48"/>
    </location>
</feature>
<protein>
    <recommendedName>
        <fullName evidence="8">LEM-like domain-containing protein</fullName>
    </recommendedName>
</protein>
<evidence type="ECO:0000259" key="8">
    <source>
        <dbReference type="PROSITE" id="PS50955"/>
    </source>
</evidence>
<evidence type="ECO:0000256" key="6">
    <source>
        <dbReference type="SAM" id="MobiDB-lite"/>
    </source>
</evidence>
<evidence type="ECO:0000256" key="3">
    <source>
        <dbReference type="ARBA" id="ARBA00022553"/>
    </source>
</evidence>
<evidence type="ECO:0000313" key="9">
    <source>
        <dbReference type="Ensembl" id="ENSNBRP00000027679.1"/>
    </source>
</evidence>
<dbReference type="InterPro" id="IPR013146">
    <property type="entry name" value="LEM-like_dom"/>
</dbReference>
<feature type="compositionally biased region" description="Basic and acidic residues" evidence="6">
    <location>
        <begin position="84"/>
        <end position="93"/>
    </location>
</feature>
<evidence type="ECO:0000256" key="2">
    <source>
        <dbReference type="ARBA" id="ARBA00022481"/>
    </source>
</evidence>